<feature type="signal peptide" evidence="1">
    <location>
        <begin position="1"/>
        <end position="20"/>
    </location>
</feature>
<dbReference type="Proteomes" id="UP000474640">
    <property type="component" value="Unassembled WGS sequence"/>
</dbReference>
<dbReference type="AlphaFoldDB" id="A0A7C8RIY6"/>
<evidence type="ECO:0000313" key="2">
    <source>
        <dbReference type="EMBL" id="KAF3282077.1"/>
    </source>
</evidence>
<dbReference type="EMBL" id="JAABOJ010000014">
    <property type="protein sequence ID" value="KAF3282077.1"/>
    <property type="molecule type" value="Genomic_DNA"/>
</dbReference>
<keyword evidence="1" id="KW-0732">Signal</keyword>
<name>A0A7C8RIY6_ORBOL</name>
<evidence type="ECO:0000256" key="1">
    <source>
        <dbReference type="SAM" id="SignalP"/>
    </source>
</evidence>
<feature type="chain" id="PRO_5028937189" evidence="1">
    <location>
        <begin position="21"/>
        <end position="100"/>
    </location>
</feature>
<accession>A0A7C8RIY6</accession>
<dbReference type="OrthoDB" id="10538894at2759"/>
<sequence>MSEVLIIALAVLELIDVSLDITLTISEFHQNRRLQREGNSTLHQGDQVGLPSRTFSERVLSGPPRPRLLIKLLSAGRSAALVLYDTAQKIIHSARAFFGS</sequence>
<organism evidence="2 3">
    <name type="scientific">Orbilia oligospora</name>
    <name type="common">Nematode-trapping fungus</name>
    <name type="synonym">Arthrobotrys oligospora</name>
    <dbReference type="NCBI Taxonomy" id="2813651"/>
    <lineage>
        <taxon>Eukaryota</taxon>
        <taxon>Fungi</taxon>
        <taxon>Dikarya</taxon>
        <taxon>Ascomycota</taxon>
        <taxon>Pezizomycotina</taxon>
        <taxon>Orbiliomycetes</taxon>
        <taxon>Orbiliales</taxon>
        <taxon>Orbiliaceae</taxon>
        <taxon>Orbilia</taxon>
    </lineage>
</organism>
<protein>
    <submittedName>
        <fullName evidence="2">Uncharacterized protein</fullName>
    </submittedName>
</protein>
<comment type="caution">
    <text evidence="2">The sequence shown here is derived from an EMBL/GenBank/DDBJ whole genome shotgun (WGS) entry which is preliminary data.</text>
</comment>
<proteinExistence type="predicted"/>
<evidence type="ECO:0000313" key="3">
    <source>
        <dbReference type="Proteomes" id="UP000474640"/>
    </source>
</evidence>
<reference evidence="2 3" key="1">
    <citation type="submission" date="2020-01" db="EMBL/GenBank/DDBJ databases">
        <authorList>
            <person name="Palmer J.M."/>
        </authorList>
    </citation>
    <scope>NUCLEOTIDE SEQUENCE [LARGE SCALE GENOMIC DNA]</scope>
    <source>
        <strain evidence="2 3">TWF970</strain>
    </source>
</reference>
<gene>
    <name evidence="2" type="ORF">TWF970_002018</name>
</gene>